<name>A0A5C3PEP1_9APHY</name>
<feature type="compositionally biased region" description="Low complexity" evidence="1">
    <location>
        <begin position="149"/>
        <end position="171"/>
    </location>
</feature>
<keyword evidence="3" id="KW-1185">Reference proteome</keyword>
<feature type="compositionally biased region" description="Basic residues" evidence="1">
    <location>
        <begin position="102"/>
        <end position="117"/>
    </location>
</feature>
<reference evidence="2 3" key="1">
    <citation type="journal article" date="2019" name="Nat. Ecol. Evol.">
        <title>Megaphylogeny resolves global patterns of mushroom evolution.</title>
        <authorList>
            <person name="Varga T."/>
            <person name="Krizsan K."/>
            <person name="Foldi C."/>
            <person name="Dima B."/>
            <person name="Sanchez-Garcia M."/>
            <person name="Sanchez-Ramirez S."/>
            <person name="Szollosi G.J."/>
            <person name="Szarkandi J.G."/>
            <person name="Papp V."/>
            <person name="Albert L."/>
            <person name="Andreopoulos W."/>
            <person name="Angelini C."/>
            <person name="Antonin V."/>
            <person name="Barry K.W."/>
            <person name="Bougher N.L."/>
            <person name="Buchanan P."/>
            <person name="Buyck B."/>
            <person name="Bense V."/>
            <person name="Catcheside P."/>
            <person name="Chovatia M."/>
            <person name="Cooper J."/>
            <person name="Damon W."/>
            <person name="Desjardin D."/>
            <person name="Finy P."/>
            <person name="Geml J."/>
            <person name="Haridas S."/>
            <person name="Hughes K."/>
            <person name="Justo A."/>
            <person name="Karasinski D."/>
            <person name="Kautmanova I."/>
            <person name="Kiss B."/>
            <person name="Kocsube S."/>
            <person name="Kotiranta H."/>
            <person name="LaButti K.M."/>
            <person name="Lechner B.E."/>
            <person name="Liimatainen K."/>
            <person name="Lipzen A."/>
            <person name="Lukacs Z."/>
            <person name="Mihaltcheva S."/>
            <person name="Morgado L.N."/>
            <person name="Niskanen T."/>
            <person name="Noordeloos M.E."/>
            <person name="Ohm R.A."/>
            <person name="Ortiz-Santana B."/>
            <person name="Ovrebo C."/>
            <person name="Racz N."/>
            <person name="Riley R."/>
            <person name="Savchenko A."/>
            <person name="Shiryaev A."/>
            <person name="Soop K."/>
            <person name="Spirin V."/>
            <person name="Szebenyi C."/>
            <person name="Tomsovsky M."/>
            <person name="Tulloss R.E."/>
            <person name="Uehling J."/>
            <person name="Grigoriev I.V."/>
            <person name="Vagvolgyi C."/>
            <person name="Papp T."/>
            <person name="Martin F.M."/>
            <person name="Miettinen O."/>
            <person name="Hibbett D.S."/>
            <person name="Nagy L.G."/>
        </authorList>
    </citation>
    <scope>NUCLEOTIDE SEQUENCE [LARGE SCALE GENOMIC DNA]</scope>
    <source>
        <strain evidence="2 3">HHB13444</strain>
    </source>
</reference>
<dbReference type="Proteomes" id="UP000308197">
    <property type="component" value="Unassembled WGS sequence"/>
</dbReference>
<feature type="region of interest" description="Disordered" evidence="1">
    <location>
        <begin position="1"/>
        <end position="171"/>
    </location>
</feature>
<gene>
    <name evidence="2" type="ORF">K466DRAFT_83638</name>
</gene>
<dbReference type="AlphaFoldDB" id="A0A5C3PEP1"/>
<evidence type="ECO:0000313" key="3">
    <source>
        <dbReference type="Proteomes" id="UP000308197"/>
    </source>
</evidence>
<feature type="compositionally biased region" description="Basic residues" evidence="1">
    <location>
        <begin position="66"/>
        <end position="86"/>
    </location>
</feature>
<evidence type="ECO:0000256" key="1">
    <source>
        <dbReference type="SAM" id="MobiDB-lite"/>
    </source>
</evidence>
<organism evidence="2 3">
    <name type="scientific">Polyporus arcularius HHB13444</name>
    <dbReference type="NCBI Taxonomy" id="1314778"/>
    <lineage>
        <taxon>Eukaryota</taxon>
        <taxon>Fungi</taxon>
        <taxon>Dikarya</taxon>
        <taxon>Basidiomycota</taxon>
        <taxon>Agaricomycotina</taxon>
        <taxon>Agaricomycetes</taxon>
        <taxon>Polyporales</taxon>
        <taxon>Polyporaceae</taxon>
        <taxon>Polyporus</taxon>
    </lineage>
</organism>
<accession>A0A5C3PEP1</accession>
<evidence type="ECO:0000313" key="2">
    <source>
        <dbReference type="EMBL" id="TFK88215.1"/>
    </source>
</evidence>
<sequence length="269" mass="29734">MGRSRRVRTARSAATRARTSSSPSVAGPARPPGARAARVGADARQAQERVVVAEQKRGARQQRGAQKIRPRARVLQKRAPVRRRLNHSSPGQCPPTPGSPTVRRRPHRHTPHAHHPTTPRVPVRVASPRASTRPRRPPPPCPSPRRAHTPTARPSTTTSSRSSTASRSRASLRIVRRSGEWTALEMDPWDDADRRFPSLRSLDQPKTRSFPMPFAVTATRFDPAATVLFLIRISVADRAPAPTCLPRTPMFIFIYPTDTLSRLSANVCS</sequence>
<dbReference type="InParanoid" id="A0A5C3PEP1"/>
<proteinExistence type="predicted"/>
<dbReference type="EMBL" id="ML211122">
    <property type="protein sequence ID" value="TFK88215.1"/>
    <property type="molecule type" value="Genomic_DNA"/>
</dbReference>
<feature type="compositionally biased region" description="Low complexity" evidence="1">
    <location>
        <begin position="10"/>
        <end position="44"/>
    </location>
</feature>
<protein>
    <submittedName>
        <fullName evidence="2">Uncharacterized protein</fullName>
    </submittedName>
</protein>
<feature type="compositionally biased region" description="Low complexity" evidence="1">
    <location>
        <begin position="118"/>
        <end position="131"/>
    </location>
</feature>